<feature type="region of interest" description="Disordered" evidence="3">
    <location>
        <begin position="396"/>
        <end position="420"/>
    </location>
</feature>
<evidence type="ECO:0000256" key="1">
    <source>
        <dbReference type="ARBA" id="ARBA00022528"/>
    </source>
</evidence>
<keyword evidence="1" id="KW-0934">Plastid</keyword>
<dbReference type="InterPro" id="IPR026314">
    <property type="entry name" value="YLP_motif_con_p1"/>
</dbReference>
<dbReference type="PANTHER" id="PTHR13413:SF0">
    <property type="entry name" value="YLP MOTIF-CONTAINING PROTEIN 1"/>
    <property type="match status" value="1"/>
</dbReference>
<dbReference type="EMBL" id="CM035422">
    <property type="protein sequence ID" value="KAH7372468.1"/>
    <property type="molecule type" value="Genomic_DNA"/>
</dbReference>
<feature type="region of interest" description="Disordered" evidence="3">
    <location>
        <begin position="972"/>
        <end position="1036"/>
    </location>
</feature>
<evidence type="ECO:0000313" key="5">
    <source>
        <dbReference type="Proteomes" id="UP000825935"/>
    </source>
</evidence>
<feature type="coiled-coil region" evidence="2">
    <location>
        <begin position="437"/>
        <end position="473"/>
    </location>
</feature>
<feature type="compositionally biased region" description="Pro residues" evidence="3">
    <location>
        <begin position="659"/>
        <end position="684"/>
    </location>
</feature>
<protein>
    <recommendedName>
        <fullName evidence="6">YLP motif-containing protein 1</fullName>
    </recommendedName>
</protein>
<reference evidence="4" key="1">
    <citation type="submission" date="2021-08" db="EMBL/GenBank/DDBJ databases">
        <title>WGS assembly of Ceratopteris richardii.</title>
        <authorList>
            <person name="Marchant D.B."/>
            <person name="Chen G."/>
            <person name="Jenkins J."/>
            <person name="Shu S."/>
            <person name="Leebens-Mack J."/>
            <person name="Grimwood J."/>
            <person name="Schmutz J."/>
            <person name="Soltis P."/>
            <person name="Soltis D."/>
            <person name="Chen Z.-H."/>
        </authorList>
    </citation>
    <scope>NUCLEOTIDE SEQUENCE</scope>
    <source>
        <strain evidence="4">Whitten #5841</strain>
        <tissue evidence="4">Leaf</tissue>
    </source>
</reference>
<dbReference type="Gene3D" id="3.40.50.300">
    <property type="entry name" value="P-loop containing nucleotide triphosphate hydrolases"/>
    <property type="match status" value="1"/>
</dbReference>
<dbReference type="AlphaFoldDB" id="A0A8T2SRR8"/>
<evidence type="ECO:0000313" key="4">
    <source>
        <dbReference type="EMBL" id="KAH7372468.1"/>
    </source>
</evidence>
<dbReference type="SUPFAM" id="SSF52540">
    <property type="entry name" value="P-loop containing nucleoside triphosphate hydrolases"/>
    <property type="match status" value="1"/>
</dbReference>
<dbReference type="OrthoDB" id="513595at2759"/>
<dbReference type="PANTHER" id="PTHR13413">
    <property type="entry name" value="YLP MOTIF CONTAINING PROTEIN NUCLEAR PROTEIN ZAP"/>
    <property type="match status" value="1"/>
</dbReference>
<keyword evidence="2" id="KW-0175">Coiled coil</keyword>
<dbReference type="FunFam" id="3.40.50.300:FF:000978">
    <property type="entry name" value="YLP motif-containing protein 1 isoform X3"/>
    <property type="match status" value="1"/>
</dbReference>
<evidence type="ECO:0000256" key="2">
    <source>
        <dbReference type="SAM" id="Coils"/>
    </source>
</evidence>
<evidence type="ECO:0000256" key="3">
    <source>
        <dbReference type="SAM" id="MobiDB-lite"/>
    </source>
</evidence>
<feature type="compositionally biased region" description="Polar residues" evidence="3">
    <location>
        <begin position="402"/>
        <end position="412"/>
    </location>
</feature>
<organism evidence="4 5">
    <name type="scientific">Ceratopteris richardii</name>
    <name type="common">Triangle waterfern</name>
    <dbReference type="NCBI Taxonomy" id="49495"/>
    <lineage>
        <taxon>Eukaryota</taxon>
        <taxon>Viridiplantae</taxon>
        <taxon>Streptophyta</taxon>
        <taxon>Embryophyta</taxon>
        <taxon>Tracheophyta</taxon>
        <taxon>Polypodiopsida</taxon>
        <taxon>Polypodiidae</taxon>
        <taxon>Polypodiales</taxon>
        <taxon>Pteridineae</taxon>
        <taxon>Pteridaceae</taxon>
        <taxon>Parkerioideae</taxon>
        <taxon>Ceratopteris</taxon>
    </lineage>
</organism>
<dbReference type="InterPro" id="IPR027417">
    <property type="entry name" value="P-loop_NTPase"/>
</dbReference>
<feature type="region of interest" description="Disordered" evidence="3">
    <location>
        <begin position="656"/>
        <end position="724"/>
    </location>
</feature>
<evidence type="ECO:0008006" key="6">
    <source>
        <dbReference type="Google" id="ProtNLM"/>
    </source>
</evidence>
<dbReference type="GO" id="GO:0005634">
    <property type="term" value="C:nucleus"/>
    <property type="evidence" value="ECO:0007669"/>
    <property type="project" value="InterPro"/>
</dbReference>
<comment type="caution">
    <text evidence="4">The sequence shown here is derived from an EMBL/GenBank/DDBJ whole genome shotgun (WGS) entry which is preliminary data.</text>
</comment>
<accession>A0A8T2SRR8</accession>
<dbReference type="Proteomes" id="UP000825935">
    <property type="component" value="Chromosome 17"/>
</dbReference>
<keyword evidence="1" id="KW-0150">Chloroplast</keyword>
<proteinExistence type="predicted"/>
<name>A0A8T2SRR8_CERRI</name>
<keyword evidence="5" id="KW-1185">Reference proteome</keyword>
<gene>
    <name evidence="4" type="ORF">KP509_17G006000</name>
</gene>
<dbReference type="GO" id="GO:0032204">
    <property type="term" value="P:regulation of telomere maintenance"/>
    <property type="evidence" value="ECO:0007669"/>
    <property type="project" value="TreeGrafter"/>
</dbReference>
<sequence length="1144" mass="129868">MDAFRPQFQPAAPSHQLCPVCLAPHFPFCLPHHAPAMRPPQHNEPFFLNQPSSHIHPGALRPQLTVPCGMSPLHAVPDTHFRGVRPPERSHPPFFPPGHPFPHIDDRREKSFHGYSSNQFPQPGDRNHLSSVSAFVDARQGFPNGWNEAEREFARQQHLRHVKLLERSESSDAQGRKQYEPLTDALGDSIHGQIATRGSFDSHMSGGFVPDGKNFHIPTAYKSQDDMQKNVHLTGPPRRDIKYDLSVQQSGKIEDDLSHGHHIWTETNDRREDVQAQNGMQHIISQKTLKRKHILSREEELLIEKGLLDDFSEPSTHGSSHHQTLQGNEQFISGNVEDNKRYYQQPEYQLPMAHAGREGWGTKFGESGDQNFRKRQFLVFEGHNNKTPEIEVERGIPKFPGNWQNESLSGRPTSWDAPSDNRRPLRMADIHEVHSSKDALYRQYQEWEAEEKHMEALKRAERLAKEIQQREESSMYLKEAAPQPERTHKPEFTQENRVHGYNQPVLMGRSDIPEATLPQYHGISMQHPSYHRSRSHPDQVSQLGVEYHQNQQEYTGNPSGQDVQVQASRGTPQFCQQDELHHPEMPFQYERQPWQKDQIQNQLHIGSCQVAVHQDQQLNHAKSPHSHYPRITAPSCPQERFGEISSSSFMGVAHELPSSFPPPLPNIAPLNPPPPDSPPPPLPSTIPSSNELNLPHLSVSNLPSARPMASHGSHDHSHRSGICESQGFKEPQQSLHMGISQAQNHSHIPPQLRQSLEKSKIVDAVSIFRSPGRLTRPERFVVILRGLPGSGKSYLAKALRDVEVMNGGSAPRIHSMDDYFTCEVEKEEFIETGSSKLKKKVVKRVMEYCYEPEMEEAYRASMLKAFRKTLEEGMFKFVIVDDRNVLIADFAQFWAIAKRSGYEAYVLEASYCDVKGCAARNVHNFTEQQIQSMSERWESTPSLYLKMDVSSLFRADDLNTQDIIEVDMDADDMGHDLEGDEGEENQRSENHTLLLNAEEPVVGDRWGDKGDDNEEIPSPKGKLEKSSADSASNNKRSIDNALSGLMSTYGRKDKFVHWSDNQFVKDCSSGFSIGTKKTSLIIGPGPGYNGESNPTVVDESFSEQVEAKKSRKFVEQLRAEQEAFKAVFARRRQRIRGMDDEDDD</sequence>